<comment type="similarity">
    <text evidence="1">Belongs to the plant acyltransferase family.</text>
</comment>
<evidence type="ECO:0000256" key="3">
    <source>
        <dbReference type="ARBA" id="ARBA00023315"/>
    </source>
</evidence>
<keyword evidence="2" id="KW-0808">Transferase</keyword>
<dbReference type="PANTHER" id="PTHR31642:SF266">
    <property type="entry name" value="HXXXD-TYPE ACYL-TRANSFERASE FAMILY PROTEIN"/>
    <property type="match status" value="1"/>
</dbReference>
<accession>A0A6P5GAM1</accession>
<sequence>MVASKAYTVTVTAKTTVAAALPMQEHRRPLSNLDLLLPPLDVGIFLCYENAVATSTTYATMVAALKASLARTLATYYPFAGEVVSNEAGEPELLCSNRGVDFVEARADAELRELCFHDPDESVEGKLVPKKKKGVLCVQATELKCGGVVVACTFDHRVADAYSTNMFIVSWAETVRSAPLSVLPTFRSSLLSPRPAAAVDASIDRLYAPLSSLPPPPDSDTAAAPVSVNRIYYIAAKDVTTLQAAAGKGKTKLEAFTACLWRLLAKAADADEKVCCMGVVVNGRGRLCGGEDDMLGYFGNVLSIPYGTLDVEALHGMKLDEVAEHVHGWVSAAATEKHFLNLVDWVESRRPVPSVARIYCGEEGGPACVVSSGRGFPEEADFGWGRPAFGSYHFPWGDGAGYVMPIPRGSGDWVVYAHLARRFVAALEEEPTVFRPLTTDYILNKIDSEK</sequence>
<keyword evidence="4" id="KW-1185">Reference proteome</keyword>
<evidence type="ECO:0000256" key="1">
    <source>
        <dbReference type="ARBA" id="ARBA00009861"/>
    </source>
</evidence>
<reference evidence="4" key="1">
    <citation type="journal article" date="2015" name="Nat. Genet.">
        <title>The pineapple genome and the evolution of CAM photosynthesis.</title>
        <authorList>
            <person name="Ming R."/>
            <person name="VanBuren R."/>
            <person name="Wai C.M."/>
            <person name="Tang H."/>
            <person name="Schatz M.C."/>
            <person name="Bowers J.E."/>
            <person name="Lyons E."/>
            <person name="Wang M.L."/>
            <person name="Chen J."/>
            <person name="Biggers E."/>
            <person name="Zhang J."/>
            <person name="Huang L."/>
            <person name="Zhang L."/>
            <person name="Miao W."/>
            <person name="Zhang J."/>
            <person name="Ye Z."/>
            <person name="Miao C."/>
            <person name="Lin Z."/>
            <person name="Wang H."/>
            <person name="Zhou H."/>
            <person name="Yim W.C."/>
            <person name="Priest H.D."/>
            <person name="Zheng C."/>
            <person name="Woodhouse M."/>
            <person name="Edger P.P."/>
            <person name="Guyot R."/>
            <person name="Guo H.B."/>
            <person name="Guo H."/>
            <person name="Zheng G."/>
            <person name="Singh R."/>
            <person name="Sharma A."/>
            <person name="Min X."/>
            <person name="Zheng Y."/>
            <person name="Lee H."/>
            <person name="Gurtowski J."/>
            <person name="Sedlazeck F.J."/>
            <person name="Harkess A."/>
            <person name="McKain M.R."/>
            <person name="Liao Z."/>
            <person name="Fang J."/>
            <person name="Liu J."/>
            <person name="Zhang X."/>
            <person name="Zhang Q."/>
            <person name="Hu W."/>
            <person name="Qin Y."/>
            <person name="Wang K."/>
            <person name="Chen L.Y."/>
            <person name="Shirley N."/>
            <person name="Lin Y.R."/>
            <person name="Liu L.Y."/>
            <person name="Hernandez A.G."/>
            <person name="Wright C.L."/>
            <person name="Bulone V."/>
            <person name="Tuskan G.A."/>
            <person name="Heath K."/>
            <person name="Zee F."/>
            <person name="Moore P.H."/>
            <person name="Sunkar R."/>
            <person name="Leebens-Mack J.H."/>
            <person name="Mockler T."/>
            <person name="Bennetzen J.L."/>
            <person name="Freeling M."/>
            <person name="Sankoff D."/>
            <person name="Paterson A.H."/>
            <person name="Zhu X."/>
            <person name="Yang X."/>
            <person name="Smith J.A."/>
            <person name="Cushman J.C."/>
            <person name="Paull R.E."/>
            <person name="Yu Q."/>
        </authorList>
    </citation>
    <scope>NUCLEOTIDE SEQUENCE [LARGE SCALE GENOMIC DNA]</scope>
    <source>
        <strain evidence="4">cv. F153</strain>
    </source>
</reference>
<dbReference type="RefSeq" id="XP_020102340.1">
    <property type="nucleotide sequence ID" value="XM_020246751.1"/>
</dbReference>
<organism evidence="4 5">
    <name type="scientific">Ananas comosus</name>
    <name type="common">Pineapple</name>
    <name type="synonym">Ananas ananas</name>
    <dbReference type="NCBI Taxonomy" id="4615"/>
    <lineage>
        <taxon>Eukaryota</taxon>
        <taxon>Viridiplantae</taxon>
        <taxon>Streptophyta</taxon>
        <taxon>Embryophyta</taxon>
        <taxon>Tracheophyta</taxon>
        <taxon>Spermatophyta</taxon>
        <taxon>Magnoliopsida</taxon>
        <taxon>Liliopsida</taxon>
        <taxon>Poales</taxon>
        <taxon>Bromeliaceae</taxon>
        <taxon>Bromelioideae</taxon>
        <taxon>Ananas</taxon>
    </lineage>
</organism>
<gene>
    <name evidence="5" type="primary">LOC109719908</name>
</gene>
<proteinExistence type="inferred from homology"/>
<protein>
    <submittedName>
        <fullName evidence="5">Putrescine hydroxycinnamoyltransferase 1-like</fullName>
    </submittedName>
</protein>
<evidence type="ECO:0000313" key="4">
    <source>
        <dbReference type="Proteomes" id="UP000515123"/>
    </source>
</evidence>
<dbReference type="Proteomes" id="UP000515123">
    <property type="component" value="Linkage group 14"/>
</dbReference>
<dbReference type="PANTHER" id="PTHR31642">
    <property type="entry name" value="TRICHOTHECENE 3-O-ACETYLTRANSFERASE"/>
    <property type="match status" value="1"/>
</dbReference>
<dbReference type="Gramene" id="Aco006565.1.mrna1">
    <property type="protein sequence ID" value="Aco006565.1.mrna1"/>
    <property type="gene ID" value="Aco006565.1.path1"/>
</dbReference>
<dbReference type="AlphaFoldDB" id="A0A6P5GAM1"/>
<evidence type="ECO:0000256" key="2">
    <source>
        <dbReference type="ARBA" id="ARBA00022679"/>
    </source>
</evidence>
<dbReference type="OrthoDB" id="1862401at2759"/>
<dbReference type="GO" id="GO:0016747">
    <property type="term" value="F:acyltransferase activity, transferring groups other than amino-acyl groups"/>
    <property type="evidence" value="ECO:0007669"/>
    <property type="project" value="TreeGrafter"/>
</dbReference>
<dbReference type="Gene3D" id="3.30.559.10">
    <property type="entry name" value="Chloramphenicol acetyltransferase-like domain"/>
    <property type="match status" value="2"/>
</dbReference>
<dbReference type="Pfam" id="PF02458">
    <property type="entry name" value="Transferase"/>
    <property type="match status" value="1"/>
</dbReference>
<dbReference type="InterPro" id="IPR050317">
    <property type="entry name" value="Plant_Fungal_Acyltransferase"/>
</dbReference>
<dbReference type="GeneID" id="109719908"/>
<keyword evidence="3" id="KW-0012">Acyltransferase</keyword>
<dbReference type="InterPro" id="IPR023213">
    <property type="entry name" value="CAT-like_dom_sf"/>
</dbReference>
<name>A0A6P5GAM1_ANACO</name>
<evidence type="ECO:0000313" key="5">
    <source>
        <dbReference type="RefSeq" id="XP_020102340.1"/>
    </source>
</evidence>
<reference evidence="5" key="2">
    <citation type="submission" date="2025-08" db="UniProtKB">
        <authorList>
            <consortium name="RefSeq"/>
        </authorList>
    </citation>
    <scope>IDENTIFICATION</scope>
    <source>
        <tissue evidence="5">Leaf</tissue>
    </source>
</reference>